<evidence type="ECO:0000313" key="2">
    <source>
        <dbReference type="EMBL" id="CAF1203541.1"/>
    </source>
</evidence>
<dbReference type="InterPro" id="IPR008704">
    <property type="entry name" value="Endonuclease_Zinc-binding_loop"/>
</dbReference>
<comment type="caution">
    <text evidence="3">The sequence shown here is derived from an EMBL/GenBank/DDBJ whole genome shotgun (WGS) entry which is preliminary data.</text>
</comment>
<evidence type="ECO:0000313" key="3">
    <source>
        <dbReference type="EMBL" id="CAF3947938.1"/>
    </source>
</evidence>
<proteinExistence type="predicted"/>
<reference evidence="3" key="1">
    <citation type="submission" date="2021-02" db="EMBL/GenBank/DDBJ databases">
        <authorList>
            <person name="Nowell W R."/>
        </authorList>
    </citation>
    <scope>NUCLEOTIDE SEQUENCE</scope>
</reference>
<dbReference type="AlphaFoldDB" id="A0A819KMU5"/>
<evidence type="ECO:0000313" key="4">
    <source>
        <dbReference type="Proteomes" id="UP000663868"/>
    </source>
</evidence>
<accession>A0A819KMU5</accession>
<gene>
    <name evidence="2" type="ORF">IZO911_LOCUS28754</name>
    <name evidence="3" type="ORF">KXQ929_LOCUS25433</name>
</gene>
<organism evidence="3 4">
    <name type="scientific">Adineta steineri</name>
    <dbReference type="NCBI Taxonomy" id="433720"/>
    <lineage>
        <taxon>Eukaryota</taxon>
        <taxon>Metazoa</taxon>
        <taxon>Spiralia</taxon>
        <taxon>Gnathifera</taxon>
        <taxon>Rotifera</taxon>
        <taxon>Eurotatoria</taxon>
        <taxon>Bdelloidea</taxon>
        <taxon>Adinetida</taxon>
        <taxon>Adinetidae</taxon>
        <taxon>Adineta</taxon>
    </lineage>
</organism>
<dbReference type="SUPFAM" id="SSF54060">
    <property type="entry name" value="His-Me finger endonucleases"/>
    <property type="match status" value="1"/>
</dbReference>
<evidence type="ECO:0000259" key="1">
    <source>
        <dbReference type="Pfam" id="PF05551"/>
    </source>
</evidence>
<dbReference type="Proteomes" id="UP000663868">
    <property type="component" value="Unassembled WGS sequence"/>
</dbReference>
<dbReference type="InterPro" id="IPR044930">
    <property type="entry name" value="Homing_endonuclease_His-Me"/>
</dbReference>
<dbReference type="Pfam" id="PF05551">
    <property type="entry name" value="zf-His_Me_endon"/>
    <property type="match status" value="1"/>
</dbReference>
<name>A0A819KMU5_9BILA</name>
<sequence length="239" mass="27154">MASPTSETSLPITFLNDISNTQAATLSNKILDRHHYEEKIIREHVDEEIRWEKIKSFTSVASKHGIIVLGSFFAEWMSCEIRKKHLDKAPCQHPVLNFKQNSLLIPSITKKLIEFCDLNSAEEVGVQIHHITLRSKMPSLPLLSCEKGAREGSHLCSTLGCVSKQHIIIESEEDNQSRQTCFGVLLQVHQSGSDIGCIVKIKPCFHGRKLNTNLHDQVKYSCRKIQVVISEQEHEELYK</sequence>
<dbReference type="InterPro" id="IPR044925">
    <property type="entry name" value="His-Me_finger_sf"/>
</dbReference>
<dbReference type="EMBL" id="CAJNOE010000413">
    <property type="protein sequence ID" value="CAF1203541.1"/>
    <property type="molecule type" value="Genomic_DNA"/>
</dbReference>
<dbReference type="Proteomes" id="UP000663860">
    <property type="component" value="Unassembled WGS sequence"/>
</dbReference>
<dbReference type="EMBL" id="CAJOBB010002206">
    <property type="protein sequence ID" value="CAF3947938.1"/>
    <property type="molecule type" value="Genomic_DNA"/>
</dbReference>
<feature type="domain" description="Zinc-binding loop region of homing endonuclease" evidence="1">
    <location>
        <begin position="122"/>
        <end position="208"/>
    </location>
</feature>
<dbReference type="Gene3D" id="3.90.75.10">
    <property type="entry name" value="Homing Intron 3 (I-ppo) Encoded Endonuclease, Chain A"/>
    <property type="match status" value="1"/>
</dbReference>
<protein>
    <recommendedName>
        <fullName evidence="1">Zinc-binding loop region of homing endonuclease domain-containing protein</fullName>
    </recommendedName>
</protein>
<dbReference type="GO" id="GO:0004519">
    <property type="term" value="F:endonuclease activity"/>
    <property type="evidence" value="ECO:0007669"/>
    <property type="project" value="InterPro"/>
</dbReference>